<dbReference type="Proteomes" id="UP000598120">
    <property type="component" value="Unassembled WGS sequence"/>
</dbReference>
<organism evidence="1 2">
    <name type="scientific">Aquaticitalea lipolytica</name>
    <dbReference type="NCBI Taxonomy" id="1247562"/>
    <lineage>
        <taxon>Bacteria</taxon>
        <taxon>Pseudomonadati</taxon>
        <taxon>Bacteroidota</taxon>
        <taxon>Flavobacteriia</taxon>
        <taxon>Flavobacteriales</taxon>
        <taxon>Flavobacteriaceae</taxon>
        <taxon>Aquaticitalea</taxon>
    </lineage>
</organism>
<reference evidence="1 2" key="1">
    <citation type="journal article" date="2014" name="Int. J. Syst. Evol. Microbiol.">
        <title>Complete genome sequence of Corynebacterium casei LMG S-19264T (=DSM 44701T), isolated from a smear-ripened cheese.</title>
        <authorList>
            <consortium name="US DOE Joint Genome Institute (JGI-PGF)"/>
            <person name="Walter F."/>
            <person name="Albersmeier A."/>
            <person name="Kalinowski J."/>
            <person name="Ruckert C."/>
        </authorList>
    </citation>
    <scope>NUCLEOTIDE SEQUENCE [LARGE SCALE GENOMIC DNA]</scope>
    <source>
        <strain evidence="1 2">CGMCC 1.15295</strain>
    </source>
</reference>
<evidence type="ECO:0000313" key="1">
    <source>
        <dbReference type="EMBL" id="GFZ93384.1"/>
    </source>
</evidence>
<comment type="caution">
    <text evidence="1">The sequence shown here is derived from an EMBL/GenBank/DDBJ whole genome shotgun (WGS) entry which is preliminary data.</text>
</comment>
<evidence type="ECO:0000313" key="2">
    <source>
        <dbReference type="Proteomes" id="UP000598120"/>
    </source>
</evidence>
<sequence>MTFTSCENEVVDLNPNSDSTIAPDSVLANLMQSTSANDGSVDNILDNANCLSVNLPVTISINGLQLTINTLDDLELIENIYNEYEDDEDILEFLFPITITLNDYTEYVINNQDELEAFIEECSEVDDVIECIDFQYPISFSLYNPNFQIIDTVVIENDQQLYLFLQNLENTNNGAVLASLNFPVTMVYANGETIEVNSNQELEAAINAAGDDCDDENEDDCSQEEVSMYLQECYWKIVSYNGDDNFINYQLYFSENGGLAIAGTGTVAATGNWSTLVNSEGVLVTFSELTNFSQDLGGGWYVVECDDDRLKLVRGSATGANTYIILEQVCDTNTNNCNQGDVSDYLMECGQVPTLNGYTPSFTTFNFLNDNNLSTLYEGDLLFNGTWDITTTQGYVYVYINFSGLEDYNGEWKVVECSDNGLVLHRGNDTLLLTQNCNSNNSFECFESFEAEMVECAESTEGFATFNLTNAYANCIQPAVHNVTYHISHADAETNTNAIPNPSAYTNLSNPQTIYVRVETNEGNFAVFEIGLVVENCTNNCTEEEVDGFLVECIWNIVNYNGDDHLINYDFNFNTDGTVIITGEGMTITAMWSTSMSANGVVVEFSNVAGPNIQAITGNWTVVECQNNRLEFVRANDIMVMERTCN</sequence>
<keyword evidence="2" id="KW-1185">Reference proteome</keyword>
<gene>
    <name evidence="1" type="ORF">GCM10011531_26760</name>
</gene>
<proteinExistence type="predicted"/>
<accession>A0A8J2XAR4</accession>
<name>A0A8J2XAR4_9FLAO</name>
<protein>
    <submittedName>
        <fullName evidence="1">Uncharacterized protein</fullName>
    </submittedName>
</protein>
<dbReference type="EMBL" id="BMIC01000008">
    <property type="protein sequence ID" value="GFZ93384.1"/>
    <property type="molecule type" value="Genomic_DNA"/>
</dbReference>
<dbReference type="AlphaFoldDB" id="A0A8J2XAR4"/>